<dbReference type="PRINTS" id="PR00411">
    <property type="entry name" value="PNDRDTASEI"/>
</dbReference>
<proteinExistence type="inferred from homology"/>
<dbReference type="SUPFAM" id="SSF51905">
    <property type="entry name" value="FAD/NAD(P)-binding domain"/>
    <property type="match status" value="1"/>
</dbReference>
<evidence type="ECO:0000256" key="4">
    <source>
        <dbReference type="ARBA" id="ARBA00023002"/>
    </source>
</evidence>
<dbReference type="PANTHER" id="PTHR43706">
    <property type="entry name" value="NADH DEHYDROGENASE"/>
    <property type="match status" value="1"/>
</dbReference>
<keyword evidence="8" id="KW-1185">Reference proteome</keyword>
<dbReference type="PANTHER" id="PTHR43706:SF45">
    <property type="entry name" value="NADH DEHYDROGENASE-LIKE PROTEIN RV1812C"/>
    <property type="match status" value="1"/>
</dbReference>
<comment type="caution">
    <text evidence="7">The sequence shown here is derived from an EMBL/GenBank/DDBJ whole genome shotgun (WGS) entry which is preliminary data.</text>
</comment>
<dbReference type="OrthoDB" id="5376590at2759"/>
<dbReference type="Pfam" id="PF07992">
    <property type="entry name" value="Pyr_redox_2"/>
    <property type="match status" value="1"/>
</dbReference>
<evidence type="ECO:0000256" key="3">
    <source>
        <dbReference type="ARBA" id="ARBA00022827"/>
    </source>
</evidence>
<evidence type="ECO:0000256" key="1">
    <source>
        <dbReference type="ARBA" id="ARBA00005272"/>
    </source>
</evidence>
<sequence length="431" mass="46227">MSRRIVIIGAGFAGVWSALSAKRLINLHNTEQNIEVLVTAPEPALVMRPRLYEANASRMNHPLGSLFKSAGINFFQGTAEAIDTKSQTVHVRSVSGDESDIEFDRLILAAGSSVVRPKSVNGLGQYAFDIDSLTSASKLEFHLKSLKSLPQSKARDTVVICGGGFTGIELAAEFPKLLHNIDNVRVVLVESAQDLGPELGAGPRPTITKALKHLGIEVKLGSAVTAIDDSGVTLASGERIEATTVVWTAGMRATPLTQQIRGTKDPLSRLHVDQYLRVPTCRHVFATGDAAHAIADTKGHAALMSCQHANVLGPVSGHNAAADLLGETMIAYSQPEYNCCLDLGSWGAIIAHGWDREVKITGHVAKQVKGYVNQKLIYPPKDAKEAIKAADPACSDSDGLFKQFLGLSIKLLAPHCLALRSPRYPSPYISY</sequence>
<keyword evidence="2" id="KW-0285">Flavoprotein</keyword>
<name>A0A9P9JQP9_FUSRE</name>
<accession>A0A9P9JQP9</accession>
<evidence type="ECO:0000259" key="6">
    <source>
        <dbReference type="Pfam" id="PF07992"/>
    </source>
</evidence>
<dbReference type="PRINTS" id="PR00368">
    <property type="entry name" value="FADPNR"/>
</dbReference>
<dbReference type="EMBL" id="JAGMUX010000025">
    <property type="protein sequence ID" value="KAH7227214.1"/>
    <property type="molecule type" value="Genomic_DNA"/>
</dbReference>
<dbReference type="AlphaFoldDB" id="A0A9P9JQP9"/>
<feature type="domain" description="FAD/NAD(P)-binding" evidence="6">
    <location>
        <begin position="4"/>
        <end position="305"/>
    </location>
</feature>
<evidence type="ECO:0000256" key="5">
    <source>
        <dbReference type="ARBA" id="ARBA00023027"/>
    </source>
</evidence>
<protein>
    <recommendedName>
        <fullName evidence="6">FAD/NAD(P)-binding domain-containing protein</fullName>
    </recommendedName>
</protein>
<dbReference type="InterPro" id="IPR023753">
    <property type="entry name" value="FAD/NAD-binding_dom"/>
</dbReference>
<comment type="similarity">
    <text evidence="1">Belongs to the NADH dehydrogenase family.</text>
</comment>
<keyword evidence="5" id="KW-0520">NAD</keyword>
<dbReference type="RefSeq" id="XP_046042645.1">
    <property type="nucleotide sequence ID" value="XM_046196367.1"/>
</dbReference>
<organism evidence="7 8">
    <name type="scientific">Fusarium redolens</name>
    <dbReference type="NCBI Taxonomy" id="48865"/>
    <lineage>
        <taxon>Eukaryota</taxon>
        <taxon>Fungi</taxon>
        <taxon>Dikarya</taxon>
        <taxon>Ascomycota</taxon>
        <taxon>Pezizomycotina</taxon>
        <taxon>Sordariomycetes</taxon>
        <taxon>Hypocreomycetidae</taxon>
        <taxon>Hypocreales</taxon>
        <taxon>Nectriaceae</taxon>
        <taxon>Fusarium</taxon>
        <taxon>Fusarium redolens species complex</taxon>
    </lineage>
</organism>
<dbReference type="Proteomes" id="UP000720189">
    <property type="component" value="Unassembled WGS sequence"/>
</dbReference>
<dbReference type="GO" id="GO:0003954">
    <property type="term" value="F:NADH dehydrogenase activity"/>
    <property type="evidence" value="ECO:0007669"/>
    <property type="project" value="InterPro"/>
</dbReference>
<evidence type="ECO:0000313" key="7">
    <source>
        <dbReference type="EMBL" id="KAH7227214.1"/>
    </source>
</evidence>
<reference evidence="7" key="1">
    <citation type="journal article" date="2021" name="Nat. Commun.">
        <title>Genetic determinants of endophytism in the Arabidopsis root mycobiome.</title>
        <authorList>
            <person name="Mesny F."/>
            <person name="Miyauchi S."/>
            <person name="Thiergart T."/>
            <person name="Pickel B."/>
            <person name="Atanasova L."/>
            <person name="Karlsson M."/>
            <person name="Huettel B."/>
            <person name="Barry K.W."/>
            <person name="Haridas S."/>
            <person name="Chen C."/>
            <person name="Bauer D."/>
            <person name="Andreopoulos W."/>
            <person name="Pangilinan J."/>
            <person name="LaButti K."/>
            <person name="Riley R."/>
            <person name="Lipzen A."/>
            <person name="Clum A."/>
            <person name="Drula E."/>
            <person name="Henrissat B."/>
            <person name="Kohler A."/>
            <person name="Grigoriev I.V."/>
            <person name="Martin F.M."/>
            <person name="Hacquard S."/>
        </authorList>
    </citation>
    <scope>NUCLEOTIDE SEQUENCE</scope>
    <source>
        <strain evidence="7">MPI-CAGE-AT-0023</strain>
    </source>
</reference>
<evidence type="ECO:0000256" key="2">
    <source>
        <dbReference type="ARBA" id="ARBA00022630"/>
    </source>
</evidence>
<evidence type="ECO:0000313" key="8">
    <source>
        <dbReference type="Proteomes" id="UP000720189"/>
    </source>
</evidence>
<dbReference type="InterPro" id="IPR045024">
    <property type="entry name" value="NDH-2"/>
</dbReference>
<dbReference type="GeneID" id="70226321"/>
<keyword evidence="4" id="KW-0560">Oxidoreductase</keyword>
<gene>
    <name evidence="7" type="ORF">BKA55DRAFT_599222</name>
</gene>
<dbReference type="Gene3D" id="3.50.50.100">
    <property type="match status" value="1"/>
</dbReference>
<keyword evidence="3" id="KW-0274">FAD</keyword>
<dbReference type="InterPro" id="IPR036188">
    <property type="entry name" value="FAD/NAD-bd_sf"/>
</dbReference>